<evidence type="ECO:0000313" key="2">
    <source>
        <dbReference type="EMBL" id="KAK0715329.1"/>
    </source>
</evidence>
<dbReference type="EMBL" id="JAUKUA010000004">
    <property type="protein sequence ID" value="KAK0715329.1"/>
    <property type="molecule type" value="Genomic_DNA"/>
</dbReference>
<protein>
    <submittedName>
        <fullName evidence="2">Uncharacterized protein</fullName>
    </submittedName>
</protein>
<proteinExistence type="predicted"/>
<name>A0AA40AGC3_9PEZI</name>
<feature type="compositionally biased region" description="Basic and acidic residues" evidence="1">
    <location>
        <begin position="179"/>
        <end position="205"/>
    </location>
</feature>
<dbReference type="Proteomes" id="UP001172102">
    <property type="component" value="Unassembled WGS sequence"/>
</dbReference>
<gene>
    <name evidence="2" type="ORF">B0H67DRAFT_683590</name>
</gene>
<comment type="caution">
    <text evidence="2">The sequence shown here is derived from an EMBL/GenBank/DDBJ whole genome shotgun (WGS) entry which is preliminary data.</text>
</comment>
<keyword evidence="3" id="KW-1185">Reference proteome</keyword>
<reference evidence="2" key="1">
    <citation type="submission" date="2023-06" db="EMBL/GenBank/DDBJ databases">
        <title>Genome-scale phylogeny and comparative genomics of the fungal order Sordariales.</title>
        <authorList>
            <consortium name="Lawrence Berkeley National Laboratory"/>
            <person name="Hensen N."/>
            <person name="Bonometti L."/>
            <person name="Westerberg I."/>
            <person name="Brannstrom I.O."/>
            <person name="Guillou S."/>
            <person name="Cros-Aarteil S."/>
            <person name="Calhoun S."/>
            <person name="Haridas S."/>
            <person name="Kuo A."/>
            <person name="Mondo S."/>
            <person name="Pangilinan J."/>
            <person name="Riley R."/>
            <person name="Labutti K."/>
            <person name="Andreopoulos B."/>
            <person name="Lipzen A."/>
            <person name="Chen C."/>
            <person name="Yanf M."/>
            <person name="Daum C."/>
            <person name="Ng V."/>
            <person name="Clum A."/>
            <person name="Steindorff A."/>
            <person name="Ohm R."/>
            <person name="Martin F."/>
            <person name="Silar P."/>
            <person name="Natvig D."/>
            <person name="Lalanne C."/>
            <person name="Gautier V."/>
            <person name="Ament-Velasquez S.L."/>
            <person name="Kruys A."/>
            <person name="Hutchinson M.I."/>
            <person name="Powell A.J."/>
            <person name="Barry K."/>
            <person name="Miller A.N."/>
            <person name="Grigoriev I.V."/>
            <person name="Debuchy R."/>
            <person name="Gladieux P."/>
            <person name="Thoren M.H."/>
            <person name="Johannesson H."/>
        </authorList>
    </citation>
    <scope>NUCLEOTIDE SEQUENCE</scope>
    <source>
        <strain evidence="2">SMH4607-1</strain>
    </source>
</reference>
<evidence type="ECO:0000256" key="1">
    <source>
        <dbReference type="SAM" id="MobiDB-lite"/>
    </source>
</evidence>
<sequence length="238" mass="26914">MGSCASREAPARVPSTNYGKRIITKLRALRTRLKRRAEVDASRFDLSIKILNAEERWVYATALLDTQCGVGNWISRRLVHQLGKKELISTDFEQPDVFDASGNPVQACGVVVLVWKWHSPKGTRTHESPFYVFPGSEEIDVVFGQEFIVLKNLIRLNRSASMVLIRHSRKTKGEEAAIAAAKEKQKQEKAEAAERRKEKQEEHAKRQQVAPLGCRSRAGTTNEDDLDGGKSDDRTEWR</sequence>
<evidence type="ECO:0000313" key="3">
    <source>
        <dbReference type="Proteomes" id="UP001172102"/>
    </source>
</evidence>
<feature type="region of interest" description="Disordered" evidence="1">
    <location>
        <begin position="179"/>
        <end position="238"/>
    </location>
</feature>
<accession>A0AA40AGC3</accession>
<feature type="compositionally biased region" description="Basic and acidic residues" evidence="1">
    <location>
        <begin position="227"/>
        <end position="238"/>
    </location>
</feature>
<organism evidence="2 3">
    <name type="scientific">Lasiosphaeris hirsuta</name>
    <dbReference type="NCBI Taxonomy" id="260670"/>
    <lineage>
        <taxon>Eukaryota</taxon>
        <taxon>Fungi</taxon>
        <taxon>Dikarya</taxon>
        <taxon>Ascomycota</taxon>
        <taxon>Pezizomycotina</taxon>
        <taxon>Sordariomycetes</taxon>
        <taxon>Sordariomycetidae</taxon>
        <taxon>Sordariales</taxon>
        <taxon>Lasiosphaeriaceae</taxon>
        <taxon>Lasiosphaeris</taxon>
    </lineage>
</organism>
<dbReference type="AlphaFoldDB" id="A0AA40AGC3"/>